<dbReference type="GO" id="GO:0005737">
    <property type="term" value="C:cytoplasm"/>
    <property type="evidence" value="ECO:0007669"/>
    <property type="project" value="UniProtKB-ARBA"/>
</dbReference>
<comment type="similarity">
    <text evidence="3 12">Belongs to the PP2C family.</text>
</comment>
<keyword evidence="16" id="KW-1185">Reference proteome</keyword>
<feature type="domain" description="PPM-type phosphatase" evidence="14">
    <location>
        <begin position="81"/>
        <end position="341"/>
    </location>
</feature>
<evidence type="ECO:0000256" key="2">
    <source>
        <dbReference type="ARBA" id="ARBA00001946"/>
    </source>
</evidence>
<evidence type="ECO:0000256" key="11">
    <source>
        <dbReference type="ARBA" id="ARBA00048336"/>
    </source>
</evidence>
<evidence type="ECO:0000313" key="15">
    <source>
        <dbReference type="EMBL" id="ESW30012.1"/>
    </source>
</evidence>
<sequence length="375" mass="40700">MSGGVSGACPCPRRSSEGSMEDLNGDTVGNLNQNSGKPPRDYSSMRHFSSSSWSAEPESNINIIGLKSRTEKKSHFPLDIRSGSYSDKGPKQYMEDEFICIDILSECDGLGANIASPAAFYGVFDGHGGVDAASFTRKNILKFIVEDAHFPFGIKKAIKSAFVKADLAFRDASALDSSSGTTALIAFMLGSSMLIANAGDSRAVLGKRGRAVELSKDHKPNCTSERLRIEKLGGVIYDGYLNGQLSVARALGDWHIKGTKGSKSPLSCEPELEEIVLTEEDEFLIMGCDGLWDVMSSQCAVTMVRKELMQHNDPNKCAKVLVLEALQRNTCDNLTVVIVCFSKDPPSKIEIPRSYRRRSISAEGLDLLKGVLNGR</sequence>
<dbReference type="InterPro" id="IPR001932">
    <property type="entry name" value="PPM-type_phosphatase-like_dom"/>
</dbReference>
<dbReference type="InterPro" id="IPR036457">
    <property type="entry name" value="PPM-type-like_dom_sf"/>
</dbReference>
<evidence type="ECO:0000256" key="12">
    <source>
        <dbReference type="RuleBase" id="RU003465"/>
    </source>
</evidence>
<dbReference type="PROSITE" id="PS01032">
    <property type="entry name" value="PPM_1"/>
    <property type="match status" value="1"/>
</dbReference>
<gene>
    <name evidence="15" type="ORF">PHAVU_002G117400g</name>
</gene>
<dbReference type="InterPro" id="IPR015655">
    <property type="entry name" value="PP2C"/>
</dbReference>
<reference evidence="16" key="1">
    <citation type="journal article" date="2014" name="Nat. Genet.">
        <title>A reference genome for common bean and genome-wide analysis of dual domestications.</title>
        <authorList>
            <person name="Schmutz J."/>
            <person name="McClean P.E."/>
            <person name="Mamidi S."/>
            <person name="Wu G.A."/>
            <person name="Cannon S.B."/>
            <person name="Grimwood J."/>
            <person name="Jenkins J."/>
            <person name="Shu S."/>
            <person name="Song Q."/>
            <person name="Chavarro C."/>
            <person name="Torres-Torres M."/>
            <person name="Geffroy V."/>
            <person name="Moghaddam S.M."/>
            <person name="Gao D."/>
            <person name="Abernathy B."/>
            <person name="Barry K."/>
            <person name="Blair M."/>
            <person name="Brick M.A."/>
            <person name="Chovatia M."/>
            <person name="Gepts P."/>
            <person name="Goodstein D.M."/>
            <person name="Gonzales M."/>
            <person name="Hellsten U."/>
            <person name="Hyten D.L."/>
            <person name="Jia G."/>
            <person name="Kelly J.D."/>
            <person name="Kudrna D."/>
            <person name="Lee R."/>
            <person name="Richard M.M."/>
            <person name="Miklas P.N."/>
            <person name="Osorno J.M."/>
            <person name="Rodrigues J."/>
            <person name="Thareau V."/>
            <person name="Urrea C.A."/>
            <person name="Wang M."/>
            <person name="Yu Y."/>
            <person name="Zhang M."/>
            <person name="Wing R.A."/>
            <person name="Cregan P.B."/>
            <person name="Rokhsar D.S."/>
            <person name="Jackson S.A."/>
        </authorList>
    </citation>
    <scope>NUCLEOTIDE SEQUENCE [LARGE SCALE GENOMIC DNA]</scope>
    <source>
        <strain evidence="16">cv. G19833</strain>
    </source>
</reference>
<evidence type="ECO:0000256" key="6">
    <source>
        <dbReference type="ARBA" id="ARBA00022801"/>
    </source>
</evidence>
<dbReference type="GO" id="GO:0046872">
    <property type="term" value="F:metal ion binding"/>
    <property type="evidence" value="ECO:0007669"/>
    <property type="project" value="UniProtKB-KW"/>
</dbReference>
<evidence type="ECO:0000256" key="5">
    <source>
        <dbReference type="ARBA" id="ARBA00022723"/>
    </source>
</evidence>
<dbReference type="Gramene" id="ESW30012">
    <property type="protein sequence ID" value="ESW30012"/>
    <property type="gene ID" value="PHAVU_002G117400g"/>
</dbReference>
<dbReference type="Proteomes" id="UP000000226">
    <property type="component" value="Chromosome 2"/>
</dbReference>
<dbReference type="PANTHER" id="PTHR13832">
    <property type="entry name" value="PROTEIN PHOSPHATASE 2C"/>
    <property type="match status" value="1"/>
</dbReference>
<evidence type="ECO:0000256" key="4">
    <source>
        <dbReference type="ARBA" id="ARBA00013081"/>
    </source>
</evidence>
<dbReference type="AlphaFoldDB" id="V7CII1"/>
<evidence type="ECO:0000256" key="10">
    <source>
        <dbReference type="ARBA" id="ARBA00047761"/>
    </source>
</evidence>
<dbReference type="eggNOG" id="KOG0698">
    <property type="taxonomic scope" value="Eukaryota"/>
</dbReference>
<comment type="cofactor">
    <cofactor evidence="1">
        <name>Mn(2+)</name>
        <dbReference type="ChEBI" id="CHEBI:29035"/>
    </cofactor>
</comment>
<dbReference type="FunFam" id="3.60.40.10:FF:000004">
    <property type="entry name" value="Probable protein phosphatase 2C 22"/>
    <property type="match status" value="1"/>
</dbReference>
<dbReference type="OrthoDB" id="10264738at2759"/>
<dbReference type="STRING" id="3885.V7CII1"/>
<organism evidence="15 16">
    <name type="scientific">Phaseolus vulgaris</name>
    <name type="common">Kidney bean</name>
    <name type="synonym">French bean</name>
    <dbReference type="NCBI Taxonomy" id="3885"/>
    <lineage>
        <taxon>Eukaryota</taxon>
        <taxon>Viridiplantae</taxon>
        <taxon>Streptophyta</taxon>
        <taxon>Embryophyta</taxon>
        <taxon>Tracheophyta</taxon>
        <taxon>Spermatophyta</taxon>
        <taxon>Magnoliopsida</taxon>
        <taxon>eudicotyledons</taxon>
        <taxon>Gunneridae</taxon>
        <taxon>Pentapetalae</taxon>
        <taxon>rosids</taxon>
        <taxon>fabids</taxon>
        <taxon>Fabales</taxon>
        <taxon>Fabaceae</taxon>
        <taxon>Papilionoideae</taxon>
        <taxon>50 kb inversion clade</taxon>
        <taxon>NPAAA clade</taxon>
        <taxon>indigoferoid/millettioid clade</taxon>
        <taxon>Phaseoleae</taxon>
        <taxon>Phaseolus</taxon>
    </lineage>
</organism>
<comment type="catalytic activity">
    <reaction evidence="10">
        <text>O-phospho-L-seryl-[protein] + H2O = L-seryl-[protein] + phosphate</text>
        <dbReference type="Rhea" id="RHEA:20629"/>
        <dbReference type="Rhea" id="RHEA-COMP:9863"/>
        <dbReference type="Rhea" id="RHEA-COMP:11604"/>
        <dbReference type="ChEBI" id="CHEBI:15377"/>
        <dbReference type="ChEBI" id="CHEBI:29999"/>
        <dbReference type="ChEBI" id="CHEBI:43474"/>
        <dbReference type="ChEBI" id="CHEBI:83421"/>
        <dbReference type="EC" id="3.1.3.16"/>
    </reaction>
</comment>
<feature type="compositionally biased region" description="Polar residues" evidence="13">
    <location>
        <begin position="27"/>
        <end position="36"/>
    </location>
</feature>
<dbReference type="EC" id="3.1.3.16" evidence="4"/>
<dbReference type="SUPFAM" id="SSF81606">
    <property type="entry name" value="PP2C-like"/>
    <property type="match status" value="1"/>
</dbReference>
<dbReference type="Gene3D" id="3.60.40.10">
    <property type="entry name" value="PPM-type phosphatase domain"/>
    <property type="match status" value="1"/>
</dbReference>
<evidence type="ECO:0000256" key="7">
    <source>
        <dbReference type="ARBA" id="ARBA00022842"/>
    </source>
</evidence>
<accession>V7CII1</accession>
<dbReference type="GO" id="GO:0004722">
    <property type="term" value="F:protein serine/threonine phosphatase activity"/>
    <property type="evidence" value="ECO:0007669"/>
    <property type="project" value="UniProtKB-EC"/>
</dbReference>
<keyword evidence="9" id="KW-0464">Manganese</keyword>
<dbReference type="SMART" id="SM00332">
    <property type="entry name" value="PP2Cc"/>
    <property type="match status" value="1"/>
</dbReference>
<dbReference type="InterPro" id="IPR000222">
    <property type="entry name" value="PP2C_BS"/>
</dbReference>
<keyword evidence="8 12" id="KW-0904">Protein phosphatase</keyword>
<dbReference type="PANTHER" id="PTHR13832:SF839">
    <property type="entry name" value="PROTEIN PHOSPHATASE 2C 47-RELATED"/>
    <property type="match status" value="1"/>
</dbReference>
<dbReference type="PROSITE" id="PS51746">
    <property type="entry name" value="PPM_2"/>
    <property type="match status" value="1"/>
</dbReference>
<feature type="region of interest" description="Disordered" evidence="13">
    <location>
        <begin position="1"/>
        <end position="53"/>
    </location>
</feature>
<name>V7CII1_PHAVU</name>
<dbReference type="SMR" id="V7CII1"/>
<evidence type="ECO:0000313" key="16">
    <source>
        <dbReference type="Proteomes" id="UP000000226"/>
    </source>
</evidence>
<evidence type="ECO:0000259" key="14">
    <source>
        <dbReference type="PROSITE" id="PS51746"/>
    </source>
</evidence>
<dbReference type="Pfam" id="PF00481">
    <property type="entry name" value="PP2C"/>
    <property type="match status" value="1"/>
</dbReference>
<keyword evidence="7" id="KW-0460">Magnesium</keyword>
<protein>
    <recommendedName>
        <fullName evidence="4">protein-serine/threonine phosphatase</fullName>
        <ecNumber evidence="4">3.1.3.16</ecNumber>
    </recommendedName>
</protein>
<evidence type="ECO:0000256" key="13">
    <source>
        <dbReference type="SAM" id="MobiDB-lite"/>
    </source>
</evidence>
<comment type="catalytic activity">
    <reaction evidence="11">
        <text>O-phospho-L-threonyl-[protein] + H2O = L-threonyl-[protein] + phosphate</text>
        <dbReference type="Rhea" id="RHEA:47004"/>
        <dbReference type="Rhea" id="RHEA-COMP:11060"/>
        <dbReference type="Rhea" id="RHEA-COMP:11605"/>
        <dbReference type="ChEBI" id="CHEBI:15377"/>
        <dbReference type="ChEBI" id="CHEBI:30013"/>
        <dbReference type="ChEBI" id="CHEBI:43474"/>
        <dbReference type="ChEBI" id="CHEBI:61977"/>
        <dbReference type="EC" id="3.1.3.16"/>
    </reaction>
</comment>
<dbReference type="EMBL" id="CM002289">
    <property type="protein sequence ID" value="ESW30012.1"/>
    <property type="molecule type" value="Genomic_DNA"/>
</dbReference>
<proteinExistence type="inferred from homology"/>
<evidence type="ECO:0000256" key="9">
    <source>
        <dbReference type="ARBA" id="ARBA00023211"/>
    </source>
</evidence>
<keyword evidence="5" id="KW-0479">Metal-binding</keyword>
<evidence type="ECO:0000256" key="1">
    <source>
        <dbReference type="ARBA" id="ARBA00001936"/>
    </source>
</evidence>
<evidence type="ECO:0000256" key="3">
    <source>
        <dbReference type="ARBA" id="ARBA00006702"/>
    </source>
</evidence>
<dbReference type="GO" id="GO:0005634">
    <property type="term" value="C:nucleus"/>
    <property type="evidence" value="ECO:0007669"/>
    <property type="project" value="UniProtKB-ARBA"/>
</dbReference>
<comment type="cofactor">
    <cofactor evidence="2">
        <name>Mg(2+)</name>
        <dbReference type="ChEBI" id="CHEBI:18420"/>
    </cofactor>
</comment>
<keyword evidence="6 12" id="KW-0378">Hydrolase</keyword>
<evidence type="ECO:0000256" key="8">
    <source>
        <dbReference type="ARBA" id="ARBA00022912"/>
    </source>
</evidence>
<dbReference type="CDD" id="cd00143">
    <property type="entry name" value="PP2Cc"/>
    <property type="match status" value="1"/>
</dbReference>